<dbReference type="PROSITE" id="PS51186">
    <property type="entry name" value="GNAT"/>
    <property type="match status" value="1"/>
</dbReference>
<gene>
    <name evidence="4" type="ORF">EJA10_16875</name>
</gene>
<keyword evidence="2" id="KW-0012">Acyltransferase</keyword>
<proteinExistence type="predicted"/>
<dbReference type="Gene3D" id="3.40.630.30">
    <property type="match status" value="1"/>
</dbReference>
<dbReference type="RefSeq" id="WP_125481198.1">
    <property type="nucleotide sequence ID" value="NZ_RSFW01000019.1"/>
</dbReference>
<dbReference type="SUPFAM" id="SSF55729">
    <property type="entry name" value="Acyl-CoA N-acyltransferases (Nat)"/>
    <property type="match status" value="1"/>
</dbReference>
<evidence type="ECO:0000313" key="5">
    <source>
        <dbReference type="Proteomes" id="UP000279911"/>
    </source>
</evidence>
<dbReference type="OrthoDB" id="360261at2"/>
<reference evidence="5" key="1">
    <citation type="submission" date="2018-12" db="EMBL/GenBank/DDBJ databases">
        <title>Bacillus chawlae sp. nov., Bacillus glennii sp. nov., and Bacillus saganii sp. nov. Isolated from the Vehicle Assembly Building at Kennedy Space Center where the Viking Spacecraft were Assembled.</title>
        <authorList>
            <person name="Seuylemezian A."/>
            <person name="Vaishampayan P."/>
        </authorList>
    </citation>
    <scope>NUCLEOTIDE SEQUENCE [LARGE SCALE GENOMIC DNA]</scope>
    <source>
        <strain evidence="5">DSM 13966</strain>
    </source>
</reference>
<evidence type="ECO:0000256" key="1">
    <source>
        <dbReference type="ARBA" id="ARBA00022679"/>
    </source>
</evidence>
<evidence type="ECO:0000313" key="4">
    <source>
        <dbReference type="EMBL" id="RSD25479.1"/>
    </source>
</evidence>
<dbReference type="InterPro" id="IPR000182">
    <property type="entry name" value="GNAT_dom"/>
</dbReference>
<dbReference type="PANTHER" id="PTHR42919">
    <property type="entry name" value="N-ALPHA-ACETYLTRANSFERASE"/>
    <property type="match status" value="1"/>
</dbReference>
<comment type="caution">
    <text evidence="4">The sequence shown here is derived from an EMBL/GenBank/DDBJ whole genome shotgun (WGS) entry which is preliminary data.</text>
</comment>
<dbReference type="InterPro" id="IPR016181">
    <property type="entry name" value="Acyl_CoA_acyltransferase"/>
</dbReference>
<dbReference type="AlphaFoldDB" id="A0A3R9FDC8"/>
<protein>
    <submittedName>
        <fullName evidence="4">GNAT family N-acetyltransferase</fullName>
    </submittedName>
</protein>
<sequence>MKICATTNYTKIAQLNKTVHDMHVNMYPECFKEFNQEEMEEAFKNLIGNERHTFIVLEDEGEAVGYAWYEIKTYDENVFKKGYVSLYVHQISIEKRHQSKGYGTFIMEYLFAEASKRAIENVELDYWVQNHQAREFYKKHGFQLRREFVYKKL</sequence>
<evidence type="ECO:0000256" key="2">
    <source>
        <dbReference type="ARBA" id="ARBA00023315"/>
    </source>
</evidence>
<dbReference type="InterPro" id="IPR051556">
    <property type="entry name" value="N-term/lysine_N-AcTrnsfr"/>
</dbReference>
<evidence type="ECO:0000259" key="3">
    <source>
        <dbReference type="PROSITE" id="PS51186"/>
    </source>
</evidence>
<dbReference type="GO" id="GO:0016747">
    <property type="term" value="F:acyltransferase activity, transferring groups other than amino-acyl groups"/>
    <property type="evidence" value="ECO:0007669"/>
    <property type="project" value="InterPro"/>
</dbReference>
<dbReference type="EMBL" id="RSFW01000019">
    <property type="protein sequence ID" value="RSD25479.1"/>
    <property type="molecule type" value="Genomic_DNA"/>
</dbReference>
<accession>A0A3R9FDC8</accession>
<dbReference type="Proteomes" id="UP000279911">
    <property type="component" value="Unassembled WGS sequence"/>
</dbReference>
<dbReference type="Pfam" id="PF00583">
    <property type="entry name" value="Acetyltransf_1"/>
    <property type="match status" value="1"/>
</dbReference>
<dbReference type="PANTHER" id="PTHR42919:SF8">
    <property type="entry name" value="N-ALPHA-ACETYLTRANSFERASE 50"/>
    <property type="match status" value="1"/>
</dbReference>
<dbReference type="CDD" id="cd04301">
    <property type="entry name" value="NAT_SF"/>
    <property type="match status" value="1"/>
</dbReference>
<keyword evidence="1 4" id="KW-0808">Transferase</keyword>
<organism evidence="4 5">
    <name type="scientific">Mesobacillus subterraneus</name>
    <dbReference type="NCBI Taxonomy" id="285983"/>
    <lineage>
        <taxon>Bacteria</taxon>
        <taxon>Bacillati</taxon>
        <taxon>Bacillota</taxon>
        <taxon>Bacilli</taxon>
        <taxon>Bacillales</taxon>
        <taxon>Bacillaceae</taxon>
        <taxon>Mesobacillus</taxon>
    </lineage>
</organism>
<name>A0A3R9FDC8_9BACI</name>
<feature type="domain" description="N-acetyltransferase" evidence="3">
    <location>
        <begin position="10"/>
        <end position="153"/>
    </location>
</feature>